<dbReference type="Gene3D" id="2.40.160.20">
    <property type="match status" value="1"/>
</dbReference>
<evidence type="ECO:0000313" key="4">
    <source>
        <dbReference type="EMBL" id="ARU17726.1"/>
    </source>
</evidence>
<evidence type="ECO:0000313" key="5">
    <source>
        <dbReference type="Proteomes" id="UP000195807"/>
    </source>
</evidence>
<dbReference type="SUPFAM" id="SSF56925">
    <property type="entry name" value="OMPA-like"/>
    <property type="match status" value="1"/>
</dbReference>
<dbReference type="Pfam" id="PF13505">
    <property type="entry name" value="OMP_b-brl"/>
    <property type="match status" value="1"/>
</dbReference>
<evidence type="ECO:0000259" key="3">
    <source>
        <dbReference type="Pfam" id="PF13505"/>
    </source>
</evidence>
<accession>A0A1Z1FG72</accession>
<proteinExistence type="predicted"/>
<feature type="signal peptide" evidence="2">
    <location>
        <begin position="1"/>
        <end position="21"/>
    </location>
</feature>
<organism evidence="4 5">
    <name type="scientific">Croceicoccus marinus</name>
    <dbReference type="NCBI Taxonomy" id="450378"/>
    <lineage>
        <taxon>Bacteria</taxon>
        <taxon>Pseudomonadati</taxon>
        <taxon>Pseudomonadota</taxon>
        <taxon>Alphaproteobacteria</taxon>
        <taxon>Sphingomonadales</taxon>
        <taxon>Erythrobacteraceae</taxon>
        <taxon>Croceicoccus</taxon>
    </lineage>
</organism>
<feature type="domain" description="Outer membrane protein beta-barrel" evidence="3">
    <location>
        <begin position="8"/>
        <end position="213"/>
    </location>
</feature>
<dbReference type="KEGG" id="cman:A9D14_15250"/>
<dbReference type="Proteomes" id="UP000195807">
    <property type="component" value="Plasmid pCME4A9I"/>
</dbReference>
<dbReference type="NCBIfam" id="TIGR01414">
    <property type="entry name" value="autotrans_barl"/>
    <property type="match status" value="1"/>
</dbReference>
<dbReference type="GO" id="GO:0019867">
    <property type="term" value="C:outer membrane"/>
    <property type="evidence" value="ECO:0007669"/>
    <property type="project" value="InterPro"/>
</dbReference>
<protein>
    <recommendedName>
        <fullName evidence="3">Outer membrane protein beta-barrel domain-containing protein</fullName>
    </recommendedName>
</protein>
<dbReference type="EMBL" id="CP019603">
    <property type="protein sequence ID" value="ARU17726.1"/>
    <property type="molecule type" value="Genomic_DNA"/>
</dbReference>
<feature type="chain" id="PRO_5011717348" description="Outer membrane protein beta-barrel domain-containing protein" evidence="2">
    <location>
        <begin position="22"/>
        <end position="213"/>
    </location>
</feature>
<name>A0A1Z1FG72_9SPHN</name>
<dbReference type="AlphaFoldDB" id="A0A1Z1FG72"/>
<dbReference type="OrthoDB" id="8222426at2"/>
<keyword evidence="1 2" id="KW-0732">Signal</keyword>
<keyword evidence="4" id="KW-0614">Plasmid</keyword>
<dbReference type="InterPro" id="IPR006315">
    <property type="entry name" value="OM_autotransptr_brl_dom"/>
</dbReference>
<dbReference type="InterPro" id="IPR027385">
    <property type="entry name" value="Beta-barrel_OMP"/>
</dbReference>
<geneLocation type="plasmid" evidence="5">
    <name>pcme4a9i</name>
</geneLocation>
<reference evidence="4 5" key="1">
    <citation type="submission" date="2017-01" db="EMBL/GenBank/DDBJ databases">
        <title>Complete genome sequence of esterase-producing bacterium Croceicoccus marinus E4A9.</title>
        <authorList>
            <person name="Wu Y.-H."/>
            <person name="Cheng H."/>
            <person name="Xu L."/>
            <person name="Huo Y.-Y."/>
            <person name="Wang C.-S."/>
            <person name="Xu X.-W."/>
        </authorList>
    </citation>
    <scope>NUCLEOTIDE SEQUENCE [LARGE SCALE GENOMIC DNA]</scope>
    <source>
        <strain evidence="4 5">E4A9</strain>
        <plasmid evidence="5">Plasmid pcme4a9i</plasmid>
    </source>
</reference>
<keyword evidence="5" id="KW-1185">Reference proteome</keyword>
<dbReference type="RefSeq" id="WP_066849814.1">
    <property type="nucleotide sequence ID" value="NZ_CP019603.1"/>
</dbReference>
<dbReference type="InterPro" id="IPR011250">
    <property type="entry name" value="OMP/PagP_B-barrel"/>
</dbReference>
<evidence type="ECO:0000256" key="2">
    <source>
        <dbReference type="SAM" id="SignalP"/>
    </source>
</evidence>
<sequence length="213" mass="22334">MKKYVASLAIAAATFATPALAQDFQGFYAGVEGGFDNYEVKVDDIDLTDVVGFDATGSFDGLSGNGVMGGVFAGYHVTMDTTFIAVEGFAQLSDASVGISATDGVDEIKASIKANESFGAAARFGVKVNNATGIYARVGWLSTNFKATIDDGVDAYSDSESEDAIQYGVGLETMIAESMSLRAEYLRASYGDQGVDGLSIDNNNFKAGLAFRF</sequence>
<gene>
    <name evidence="4" type="ORF">A9D14_15250</name>
</gene>
<evidence type="ECO:0000256" key="1">
    <source>
        <dbReference type="ARBA" id="ARBA00022729"/>
    </source>
</evidence>